<dbReference type="AlphaFoldDB" id="A0A6S7IEQ2"/>
<name>A0A6S7IEQ2_PARCT</name>
<feature type="compositionally biased region" description="Polar residues" evidence="1">
    <location>
        <begin position="427"/>
        <end position="441"/>
    </location>
</feature>
<dbReference type="InterPro" id="IPR001584">
    <property type="entry name" value="Integrase_cat-core"/>
</dbReference>
<comment type="caution">
    <text evidence="2">The sequence shown here is derived from an EMBL/GenBank/DDBJ whole genome shotgun (WGS) entry which is preliminary data.</text>
</comment>
<dbReference type="PANTHER" id="PTHR37984:SF11">
    <property type="entry name" value="INTEGRASE CATALYTIC DOMAIN-CONTAINING PROTEIN"/>
    <property type="match status" value="1"/>
</dbReference>
<feature type="region of interest" description="Disordered" evidence="1">
    <location>
        <begin position="306"/>
        <end position="394"/>
    </location>
</feature>
<organism evidence="2 3">
    <name type="scientific">Paramuricea clavata</name>
    <name type="common">Red gorgonian</name>
    <name type="synonym">Violescent sea-whip</name>
    <dbReference type="NCBI Taxonomy" id="317549"/>
    <lineage>
        <taxon>Eukaryota</taxon>
        <taxon>Metazoa</taxon>
        <taxon>Cnidaria</taxon>
        <taxon>Anthozoa</taxon>
        <taxon>Octocorallia</taxon>
        <taxon>Malacalcyonacea</taxon>
        <taxon>Plexauridae</taxon>
        <taxon>Paramuricea</taxon>
    </lineage>
</organism>
<evidence type="ECO:0000313" key="2">
    <source>
        <dbReference type="EMBL" id="CAB4015553.1"/>
    </source>
</evidence>
<evidence type="ECO:0000256" key="1">
    <source>
        <dbReference type="SAM" id="MobiDB-lite"/>
    </source>
</evidence>
<dbReference type="EMBL" id="CACRXK020008761">
    <property type="protein sequence ID" value="CAB4015553.1"/>
    <property type="molecule type" value="Genomic_DNA"/>
</dbReference>
<accession>A0A6S7IEQ2</accession>
<dbReference type="PROSITE" id="PS50994">
    <property type="entry name" value="INTEGRASE"/>
    <property type="match status" value="1"/>
</dbReference>
<protein>
    <submittedName>
        <fullName evidence="2">Transposon Tf2-9 poly</fullName>
    </submittedName>
</protein>
<dbReference type="InterPro" id="IPR050951">
    <property type="entry name" value="Retrovirus_Pol_polyprotein"/>
</dbReference>
<dbReference type="OrthoDB" id="5953333at2759"/>
<gene>
    <name evidence="2" type="ORF">PACLA_8A026824</name>
</gene>
<dbReference type="GO" id="GO:0015074">
    <property type="term" value="P:DNA integration"/>
    <property type="evidence" value="ECO:0007669"/>
    <property type="project" value="InterPro"/>
</dbReference>
<evidence type="ECO:0000313" key="3">
    <source>
        <dbReference type="Proteomes" id="UP001152795"/>
    </source>
</evidence>
<proteinExistence type="predicted"/>
<keyword evidence="3" id="KW-1185">Reference proteome</keyword>
<dbReference type="InterPro" id="IPR012337">
    <property type="entry name" value="RNaseH-like_sf"/>
</dbReference>
<sequence>MKMQNLDFTMIHIPGKENVTDYMSRYALSDSERTGVEKHVRAVTQADHAVVLEKIATETEQDAELQHLMHAMQTGVWDKKEPILKPYIDVQAELYESENVILRLNKIVPPENLRAKIVRIAHKQGHLGLSKTKEMIRHKYWWPGMNLEIADTVKRCFECQISTETKHTEPAKKTKLPSRPWTTVEVDFCGPFPNGRYALVVTDQYSRYSESDNGPPFNSQAFNDFARESGFRHKRITPRHPKAQGQLEGFNKLVNKIRTIARHDRTNPDEAIYDMLQAYRSTPHQATQVPPCQLLMNSEVRTKLDHFPTGTHQDDKKVRENDSNYKSKCKEYHGKRHKTKTHKLKPGDAVLAKRENKRKGKHRPNNTSMLSQRLKDHRSTQKESKTNGRSAEMQANSNIHGQRNLTNKSYHEMKTYHPLAYQIQPRQNSQQLHQPTSQNPTIALRSNNNQSLNHNLYNLSSNQEVQNA</sequence>
<dbReference type="InterPro" id="IPR036397">
    <property type="entry name" value="RNaseH_sf"/>
</dbReference>
<dbReference type="Gene3D" id="1.10.340.70">
    <property type="match status" value="1"/>
</dbReference>
<dbReference type="Proteomes" id="UP001152795">
    <property type="component" value="Unassembled WGS sequence"/>
</dbReference>
<dbReference type="GO" id="GO:0003676">
    <property type="term" value="F:nucleic acid binding"/>
    <property type="evidence" value="ECO:0007669"/>
    <property type="project" value="InterPro"/>
</dbReference>
<dbReference type="InterPro" id="IPR041588">
    <property type="entry name" value="Integrase_H2C2"/>
</dbReference>
<dbReference type="SUPFAM" id="SSF53098">
    <property type="entry name" value="Ribonuclease H-like"/>
    <property type="match status" value="1"/>
</dbReference>
<feature type="region of interest" description="Disordered" evidence="1">
    <location>
        <begin position="427"/>
        <end position="446"/>
    </location>
</feature>
<feature type="compositionally biased region" description="Basic residues" evidence="1">
    <location>
        <begin position="355"/>
        <end position="364"/>
    </location>
</feature>
<feature type="compositionally biased region" description="Basic and acidic residues" evidence="1">
    <location>
        <begin position="306"/>
        <end position="332"/>
    </location>
</feature>
<dbReference type="PANTHER" id="PTHR37984">
    <property type="entry name" value="PROTEIN CBG26694"/>
    <property type="match status" value="1"/>
</dbReference>
<reference evidence="2" key="1">
    <citation type="submission" date="2020-04" db="EMBL/GenBank/DDBJ databases">
        <authorList>
            <person name="Alioto T."/>
            <person name="Alioto T."/>
            <person name="Gomez Garrido J."/>
        </authorList>
    </citation>
    <scope>NUCLEOTIDE SEQUENCE</scope>
    <source>
        <strain evidence="2">A484AB</strain>
    </source>
</reference>
<feature type="compositionally biased region" description="Basic and acidic residues" evidence="1">
    <location>
        <begin position="373"/>
        <end position="386"/>
    </location>
</feature>
<dbReference type="FunFam" id="1.10.340.70:FF:000004">
    <property type="entry name" value="Retrovirus-related Pol polyprotein from transposon 297-like Protein"/>
    <property type="match status" value="1"/>
</dbReference>
<dbReference type="Pfam" id="PF17921">
    <property type="entry name" value="Integrase_H2C2"/>
    <property type="match status" value="1"/>
</dbReference>
<feature type="compositionally biased region" description="Basic residues" evidence="1">
    <location>
        <begin position="333"/>
        <end position="344"/>
    </location>
</feature>
<dbReference type="Gene3D" id="3.30.420.10">
    <property type="entry name" value="Ribonuclease H-like superfamily/Ribonuclease H"/>
    <property type="match status" value="1"/>
</dbReference>